<dbReference type="AlphaFoldDB" id="A0A5C3KA89"/>
<evidence type="ECO:0000313" key="2">
    <source>
        <dbReference type="Proteomes" id="UP000307440"/>
    </source>
</evidence>
<sequence length="124" mass="13947">MVFILKDEIPHTADIFIDDLPIKGPRSQYLDENGNVEVLPENPQIRRFIWEHAQDVHRVLHRVKCAGATIAASKAQVCVPEALIIGQKCNAKGREPDNSKVSKILNWPILKTPKEVRQFLGLCG</sequence>
<dbReference type="Gene3D" id="3.30.70.270">
    <property type="match status" value="1"/>
</dbReference>
<gene>
    <name evidence="1" type="ORF">FA15DRAFT_606250</name>
</gene>
<dbReference type="SUPFAM" id="SSF56672">
    <property type="entry name" value="DNA/RNA polymerases"/>
    <property type="match status" value="1"/>
</dbReference>
<dbReference type="InterPro" id="IPR050951">
    <property type="entry name" value="Retrovirus_Pol_polyprotein"/>
</dbReference>
<dbReference type="STRING" id="230819.A0A5C3KA89"/>
<organism evidence="1 2">
    <name type="scientific">Coprinopsis marcescibilis</name>
    <name type="common">Agaric fungus</name>
    <name type="synonym">Psathyrella marcescibilis</name>
    <dbReference type="NCBI Taxonomy" id="230819"/>
    <lineage>
        <taxon>Eukaryota</taxon>
        <taxon>Fungi</taxon>
        <taxon>Dikarya</taxon>
        <taxon>Basidiomycota</taxon>
        <taxon>Agaricomycotina</taxon>
        <taxon>Agaricomycetes</taxon>
        <taxon>Agaricomycetidae</taxon>
        <taxon>Agaricales</taxon>
        <taxon>Agaricineae</taxon>
        <taxon>Psathyrellaceae</taxon>
        <taxon>Coprinopsis</taxon>
    </lineage>
</organism>
<reference evidence="1 2" key="1">
    <citation type="journal article" date="2019" name="Nat. Ecol. Evol.">
        <title>Megaphylogeny resolves global patterns of mushroom evolution.</title>
        <authorList>
            <person name="Varga T."/>
            <person name="Krizsan K."/>
            <person name="Foldi C."/>
            <person name="Dima B."/>
            <person name="Sanchez-Garcia M."/>
            <person name="Sanchez-Ramirez S."/>
            <person name="Szollosi G.J."/>
            <person name="Szarkandi J.G."/>
            <person name="Papp V."/>
            <person name="Albert L."/>
            <person name="Andreopoulos W."/>
            <person name="Angelini C."/>
            <person name="Antonin V."/>
            <person name="Barry K.W."/>
            <person name="Bougher N.L."/>
            <person name="Buchanan P."/>
            <person name="Buyck B."/>
            <person name="Bense V."/>
            <person name="Catcheside P."/>
            <person name="Chovatia M."/>
            <person name="Cooper J."/>
            <person name="Damon W."/>
            <person name="Desjardin D."/>
            <person name="Finy P."/>
            <person name="Geml J."/>
            <person name="Haridas S."/>
            <person name="Hughes K."/>
            <person name="Justo A."/>
            <person name="Karasinski D."/>
            <person name="Kautmanova I."/>
            <person name="Kiss B."/>
            <person name="Kocsube S."/>
            <person name="Kotiranta H."/>
            <person name="LaButti K.M."/>
            <person name="Lechner B.E."/>
            <person name="Liimatainen K."/>
            <person name="Lipzen A."/>
            <person name="Lukacs Z."/>
            <person name="Mihaltcheva S."/>
            <person name="Morgado L.N."/>
            <person name="Niskanen T."/>
            <person name="Noordeloos M.E."/>
            <person name="Ohm R.A."/>
            <person name="Ortiz-Santana B."/>
            <person name="Ovrebo C."/>
            <person name="Racz N."/>
            <person name="Riley R."/>
            <person name="Savchenko A."/>
            <person name="Shiryaev A."/>
            <person name="Soop K."/>
            <person name="Spirin V."/>
            <person name="Szebenyi C."/>
            <person name="Tomsovsky M."/>
            <person name="Tulloss R.E."/>
            <person name="Uehling J."/>
            <person name="Grigoriev I.V."/>
            <person name="Vagvolgyi C."/>
            <person name="Papp T."/>
            <person name="Martin F.M."/>
            <person name="Miettinen O."/>
            <person name="Hibbett D.S."/>
            <person name="Nagy L.G."/>
        </authorList>
    </citation>
    <scope>NUCLEOTIDE SEQUENCE [LARGE SCALE GENOMIC DNA]</scope>
    <source>
        <strain evidence="1 2">CBS 121175</strain>
    </source>
</reference>
<dbReference type="InterPro" id="IPR043128">
    <property type="entry name" value="Rev_trsase/Diguanyl_cyclase"/>
</dbReference>
<proteinExistence type="predicted"/>
<keyword evidence="2" id="KW-1185">Reference proteome</keyword>
<dbReference type="OrthoDB" id="3186349at2759"/>
<dbReference type="InterPro" id="IPR043502">
    <property type="entry name" value="DNA/RNA_pol_sf"/>
</dbReference>
<name>A0A5C3KA89_COPMA</name>
<dbReference type="PANTHER" id="PTHR37984:SF5">
    <property type="entry name" value="PROTEIN NYNRIN-LIKE"/>
    <property type="match status" value="1"/>
</dbReference>
<dbReference type="PANTHER" id="PTHR37984">
    <property type="entry name" value="PROTEIN CBG26694"/>
    <property type="match status" value="1"/>
</dbReference>
<feature type="non-terminal residue" evidence="1">
    <location>
        <position position="124"/>
    </location>
</feature>
<protein>
    <submittedName>
        <fullName evidence="1">Uncharacterized protein</fullName>
    </submittedName>
</protein>
<dbReference type="EMBL" id="ML210622">
    <property type="protein sequence ID" value="TFK16858.1"/>
    <property type="molecule type" value="Genomic_DNA"/>
</dbReference>
<accession>A0A5C3KA89</accession>
<evidence type="ECO:0000313" key="1">
    <source>
        <dbReference type="EMBL" id="TFK16858.1"/>
    </source>
</evidence>
<dbReference type="Proteomes" id="UP000307440">
    <property type="component" value="Unassembled WGS sequence"/>
</dbReference>